<protein>
    <submittedName>
        <fullName evidence="13">Uncharacterized protein</fullName>
    </submittedName>
</protein>
<evidence type="ECO:0000256" key="11">
    <source>
        <dbReference type="ARBA" id="ARBA00023004"/>
    </source>
</evidence>
<evidence type="ECO:0000256" key="9">
    <source>
        <dbReference type="ARBA" id="ARBA00022989"/>
    </source>
</evidence>
<dbReference type="GO" id="GO:0046872">
    <property type="term" value="F:metal ion binding"/>
    <property type="evidence" value="ECO:0007669"/>
    <property type="project" value="UniProtKB-KW"/>
</dbReference>
<keyword evidence="6" id="KW-0812">Transmembrane</keyword>
<evidence type="ECO:0000313" key="13">
    <source>
        <dbReference type="EMBL" id="EJK69894.1"/>
    </source>
</evidence>
<keyword evidence="10" id="KW-0560">Oxidoreductase</keyword>
<sequence length="104" mass="11422">TVPLVKEGAFKTHPLGIGTCASEYMYAKTHGQYTPEDLDINLTHVKPKTFLDRSALFAVKCVRTVFDIGTGWNRGEITTDKILNRAIFLETIAAVPGMVAAVIR</sequence>
<keyword evidence="4" id="KW-0813">Transport</keyword>
<evidence type="ECO:0000256" key="3">
    <source>
        <dbReference type="ARBA" id="ARBA00008388"/>
    </source>
</evidence>
<dbReference type="GO" id="GO:0009916">
    <property type="term" value="F:alternative oxidase activity"/>
    <property type="evidence" value="ECO:0007669"/>
    <property type="project" value="InterPro"/>
</dbReference>
<feature type="non-terminal residue" evidence="13">
    <location>
        <position position="1"/>
    </location>
</feature>
<evidence type="ECO:0000256" key="10">
    <source>
        <dbReference type="ARBA" id="ARBA00023002"/>
    </source>
</evidence>
<evidence type="ECO:0000256" key="6">
    <source>
        <dbReference type="ARBA" id="ARBA00022692"/>
    </source>
</evidence>
<dbReference type="InterPro" id="IPR038659">
    <property type="entry name" value="AOX_sf"/>
</dbReference>
<dbReference type="Proteomes" id="UP000266841">
    <property type="component" value="Unassembled WGS sequence"/>
</dbReference>
<evidence type="ECO:0000256" key="8">
    <source>
        <dbReference type="ARBA" id="ARBA00022982"/>
    </source>
</evidence>
<name>K0SY43_THAOC</name>
<comment type="subcellular location">
    <subcellularLocation>
        <location evidence="2">Membrane</location>
    </subcellularLocation>
</comment>
<dbReference type="InterPro" id="IPR002680">
    <property type="entry name" value="AOX"/>
</dbReference>
<dbReference type="eggNOG" id="ENOG502QSB5">
    <property type="taxonomic scope" value="Eukaryota"/>
</dbReference>
<evidence type="ECO:0000256" key="1">
    <source>
        <dbReference type="ARBA" id="ARBA00001962"/>
    </source>
</evidence>
<evidence type="ECO:0000256" key="2">
    <source>
        <dbReference type="ARBA" id="ARBA00004370"/>
    </source>
</evidence>
<keyword evidence="5" id="KW-0679">Respiratory chain</keyword>
<dbReference type="Pfam" id="PF01786">
    <property type="entry name" value="AOX"/>
    <property type="match status" value="1"/>
</dbReference>
<proteinExistence type="inferred from homology"/>
<dbReference type="EMBL" id="AGNL01009407">
    <property type="protein sequence ID" value="EJK69894.1"/>
    <property type="molecule type" value="Genomic_DNA"/>
</dbReference>
<dbReference type="GO" id="GO:0016020">
    <property type="term" value="C:membrane"/>
    <property type="evidence" value="ECO:0007669"/>
    <property type="project" value="UniProtKB-SubCell"/>
</dbReference>
<accession>K0SY43</accession>
<evidence type="ECO:0000256" key="7">
    <source>
        <dbReference type="ARBA" id="ARBA00022723"/>
    </source>
</evidence>
<organism evidence="13 14">
    <name type="scientific">Thalassiosira oceanica</name>
    <name type="common">Marine diatom</name>
    <dbReference type="NCBI Taxonomy" id="159749"/>
    <lineage>
        <taxon>Eukaryota</taxon>
        <taxon>Sar</taxon>
        <taxon>Stramenopiles</taxon>
        <taxon>Ochrophyta</taxon>
        <taxon>Bacillariophyta</taxon>
        <taxon>Coscinodiscophyceae</taxon>
        <taxon>Thalassiosirophycidae</taxon>
        <taxon>Thalassiosirales</taxon>
        <taxon>Thalassiosiraceae</taxon>
        <taxon>Thalassiosira</taxon>
    </lineage>
</organism>
<keyword evidence="7" id="KW-0479">Metal-binding</keyword>
<evidence type="ECO:0000256" key="12">
    <source>
        <dbReference type="ARBA" id="ARBA00023136"/>
    </source>
</evidence>
<evidence type="ECO:0000256" key="4">
    <source>
        <dbReference type="ARBA" id="ARBA00022448"/>
    </source>
</evidence>
<dbReference type="OrthoDB" id="111225at2759"/>
<dbReference type="AlphaFoldDB" id="K0SY43"/>
<comment type="caution">
    <text evidence="13">The sequence shown here is derived from an EMBL/GenBank/DDBJ whole genome shotgun (WGS) entry which is preliminary data.</text>
</comment>
<comment type="similarity">
    <text evidence="3">Belongs to the alternative oxidase family.</text>
</comment>
<comment type="cofactor">
    <cofactor evidence="1">
        <name>Fe cation</name>
        <dbReference type="ChEBI" id="CHEBI:24875"/>
    </cofactor>
</comment>
<keyword evidence="9" id="KW-1133">Transmembrane helix</keyword>
<reference evidence="13 14" key="1">
    <citation type="journal article" date="2012" name="Genome Biol.">
        <title>Genome and low-iron response of an oceanic diatom adapted to chronic iron limitation.</title>
        <authorList>
            <person name="Lommer M."/>
            <person name="Specht M."/>
            <person name="Roy A.S."/>
            <person name="Kraemer L."/>
            <person name="Andreson R."/>
            <person name="Gutowska M.A."/>
            <person name="Wolf J."/>
            <person name="Bergner S.V."/>
            <person name="Schilhabel M.B."/>
            <person name="Klostermeier U.C."/>
            <person name="Beiko R.G."/>
            <person name="Rosenstiel P."/>
            <person name="Hippler M."/>
            <person name="Laroche J."/>
        </authorList>
    </citation>
    <scope>NUCLEOTIDE SEQUENCE [LARGE SCALE GENOMIC DNA]</scope>
    <source>
        <strain evidence="13 14">CCMP1005</strain>
    </source>
</reference>
<evidence type="ECO:0000313" key="14">
    <source>
        <dbReference type="Proteomes" id="UP000266841"/>
    </source>
</evidence>
<keyword evidence="12" id="KW-0472">Membrane</keyword>
<dbReference type="Gene3D" id="1.20.1260.140">
    <property type="entry name" value="Alternative oxidase"/>
    <property type="match status" value="1"/>
</dbReference>
<keyword evidence="8" id="KW-0249">Electron transport</keyword>
<gene>
    <name evidence="13" type="ORF">THAOC_08807</name>
</gene>
<keyword evidence="11" id="KW-0408">Iron</keyword>
<evidence type="ECO:0000256" key="5">
    <source>
        <dbReference type="ARBA" id="ARBA00022660"/>
    </source>
</evidence>
<keyword evidence="14" id="KW-1185">Reference proteome</keyword>